<evidence type="ECO:0000256" key="13">
    <source>
        <dbReference type="ARBA" id="ARBA00022842"/>
    </source>
</evidence>
<evidence type="ECO:0000256" key="2">
    <source>
        <dbReference type="ARBA" id="ARBA00004496"/>
    </source>
</evidence>
<dbReference type="SMART" id="SM00535">
    <property type="entry name" value="RIBOc"/>
    <property type="match status" value="1"/>
</dbReference>
<dbReference type="GO" id="GO:0010468">
    <property type="term" value="P:regulation of gene expression"/>
    <property type="evidence" value="ECO:0007669"/>
    <property type="project" value="TreeGrafter"/>
</dbReference>
<feature type="binding site" evidence="15">
    <location>
        <position position="121"/>
    </location>
    <ligand>
        <name>Mg(2+)</name>
        <dbReference type="ChEBI" id="CHEBI:18420"/>
    </ligand>
</feature>
<evidence type="ECO:0000256" key="1">
    <source>
        <dbReference type="ARBA" id="ARBA00000109"/>
    </source>
</evidence>
<dbReference type="InterPro" id="IPR036389">
    <property type="entry name" value="RNase_III_sf"/>
</dbReference>
<accession>A0A7X5HUH2</accession>
<comment type="caution">
    <text evidence="18">The sequence shown here is derived from an EMBL/GenBank/DDBJ whole genome shotgun (WGS) entry which is preliminary data.</text>
</comment>
<dbReference type="SUPFAM" id="SSF54768">
    <property type="entry name" value="dsRNA-binding domain-like"/>
    <property type="match status" value="1"/>
</dbReference>
<feature type="domain" description="RNase III" evidence="17">
    <location>
        <begin position="6"/>
        <end position="135"/>
    </location>
</feature>
<dbReference type="PANTHER" id="PTHR11207">
    <property type="entry name" value="RIBONUCLEASE III"/>
    <property type="match status" value="1"/>
</dbReference>
<dbReference type="InterPro" id="IPR000999">
    <property type="entry name" value="RNase_III_dom"/>
</dbReference>
<dbReference type="PROSITE" id="PS00517">
    <property type="entry name" value="RNASE_3_1"/>
    <property type="match status" value="1"/>
</dbReference>
<dbReference type="EMBL" id="JAAEEH010000007">
    <property type="protein sequence ID" value="NDL66868.1"/>
    <property type="molecule type" value="Genomic_DNA"/>
</dbReference>
<comment type="subcellular location">
    <subcellularLocation>
        <location evidence="2 15">Cytoplasm</location>
    </subcellularLocation>
</comment>
<dbReference type="InterPro" id="IPR014720">
    <property type="entry name" value="dsRBD_dom"/>
</dbReference>
<comment type="cofactor">
    <cofactor evidence="15">
        <name>Mg(2+)</name>
        <dbReference type="ChEBI" id="CHEBI:18420"/>
    </cofactor>
</comment>
<organism evidence="18 19">
    <name type="scientific">Anaerotalea alkaliphila</name>
    <dbReference type="NCBI Taxonomy" id="2662126"/>
    <lineage>
        <taxon>Bacteria</taxon>
        <taxon>Bacillati</taxon>
        <taxon>Bacillota</taxon>
        <taxon>Clostridia</taxon>
        <taxon>Eubacteriales</taxon>
        <taxon>Anaerotalea</taxon>
    </lineage>
</organism>
<keyword evidence="9 15" id="KW-0540">Nuclease</keyword>
<keyword evidence="7 15" id="KW-0507">mRNA processing</keyword>
<sequence>MTKRRNTQLENKIGYAFNDRTLMATAMIHSSYANEKKLKKTESNERLEFLGDAVLELVTSDHLYASHPELSEGELTKRRAGIVCEPTLAAFAREIGLGSSLLLGKGEDASGGRERNSILSDAMEALIGAVYLDGGLEEARRFVHRHLLDKKVGQSRLVDSKTQLQELLQASSDVPLEYRVVLETGPDHEKSFAVEVLHGGKVIGAGLGRNKKSAEQQAAADALEKFQESGADGPCI</sequence>
<keyword evidence="8 15" id="KW-0819">tRNA processing</keyword>
<evidence type="ECO:0000256" key="9">
    <source>
        <dbReference type="ARBA" id="ARBA00022722"/>
    </source>
</evidence>
<feature type="domain" description="DRBM" evidence="16">
    <location>
        <begin position="159"/>
        <end position="228"/>
    </location>
</feature>
<evidence type="ECO:0000259" key="16">
    <source>
        <dbReference type="PROSITE" id="PS50137"/>
    </source>
</evidence>
<dbReference type="FunFam" id="3.30.160.20:FF:000003">
    <property type="entry name" value="Ribonuclease 3"/>
    <property type="match status" value="1"/>
</dbReference>
<evidence type="ECO:0000256" key="6">
    <source>
        <dbReference type="ARBA" id="ARBA00022552"/>
    </source>
</evidence>
<dbReference type="PANTHER" id="PTHR11207:SF0">
    <property type="entry name" value="RIBONUCLEASE 3"/>
    <property type="match status" value="1"/>
</dbReference>
<feature type="binding site" evidence="15">
    <location>
        <position position="48"/>
    </location>
    <ligand>
        <name>Mg(2+)</name>
        <dbReference type="ChEBI" id="CHEBI:18420"/>
    </ligand>
</feature>
<dbReference type="GO" id="GO:0006397">
    <property type="term" value="P:mRNA processing"/>
    <property type="evidence" value="ECO:0007669"/>
    <property type="project" value="UniProtKB-UniRule"/>
</dbReference>
<comment type="subunit">
    <text evidence="4 15">Homodimer.</text>
</comment>
<feature type="active site" evidence="15">
    <location>
        <position position="52"/>
    </location>
</feature>
<dbReference type="SMART" id="SM00358">
    <property type="entry name" value="DSRM"/>
    <property type="match status" value="1"/>
</dbReference>
<dbReference type="CDD" id="cd10845">
    <property type="entry name" value="DSRM_RNAse_III_family"/>
    <property type="match status" value="1"/>
</dbReference>
<evidence type="ECO:0000256" key="5">
    <source>
        <dbReference type="ARBA" id="ARBA00022490"/>
    </source>
</evidence>
<dbReference type="GO" id="GO:0008033">
    <property type="term" value="P:tRNA processing"/>
    <property type="evidence" value="ECO:0007669"/>
    <property type="project" value="UniProtKB-KW"/>
</dbReference>
<dbReference type="HAMAP" id="MF_00104">
    <property type="entry name" value="RNase_III"/>
    <property type="match status" value="1"/>
</dbReference>
<keyword evidence="19" id="KW-1185">Reference proteome</keyword>
<proteinExistence type="inferred from homology"/>
<dbReference type="Proteomes" id="UP000461585">
    <property type="component" value="Unassembled WGS sequence"/>
</dbReference>
<evidence type="ECO:0000313" key="18">
    <source>
        <dbReference type="EMBL" id="NDL66868.1"/>
    </source>
</evidence>
<evidence type="ECO:0000256" key="11">
    <source>
        <dbReference type="ARBA" id="ARBA00022759"/>
    </source>
</evidence>
<dbReference type="RefSeq" id="WP_162369597.1">
    <property type="nucleotide sequence ID" value="NZ_JAAEEH010000007.1"/>
</dbReference>
<dbReference type="InterPro" id="IPR011907">
    <property type="entry name" value="RNase_III"/>
</dbReference>
<dbReference type="GO" id="GO:0046872">
    <property type="term" value="F:metal ion binding"/>
    <property type="evidence" value="ECO:0007669"/>
    <property type="project" value="UniProtKB-KW"/>
</dbReference>
<dbReference type="GO" id="GO:0006364">
    <property type="term" value="P:rRNA processing"/>
    <property type="evidence" value="ECO:0007669"/>
    <property type="project" value="UniProtKB-UniRule"/>
</dbReference>
<keyword evidence="12 15" id="KW-0378">Hydrolase</keyword>
<dbReference type="PROSITE" id="PS50142">
    <property type="entry name" value="RNASE_3_2"/>
    <property type="match status" value="1"/>
</dbReference>
<evidence type="ECO:0000256" key="8">
    <source>
        <dbReference type="ARBA" id="ARBA00022694"/>
    </source>
</evidence>
<keyword evidence="13 15" id="KW-0460">Magnesium</keyword>
<evidence type="ECO:0000259" key="17">
    <source>
        <dbReference type="PROSITE" id="PS50142"/>
    </source>
</evidence>
<protein>
    <recommendedName>
        <fullName evidence="15">Ribonuclease 3</fullName>
        <ecNumber evidence="15">3.1.26.3</ecNumber>
    </recommendedName>
    <alternativeName>
        <fullName evidence="15">Ribonuclease III</fullName>
        <shortName evidence="15">RNase III</shortName>
    </alternativeName>
</protein>
<evidence type="ECO:0000256" key="10">
    <source>
        <dbReference type="ARBA" id="ARBA00022723"/>
    </source>
</evidence>
<comment type="similarity">
    <text evidence="3">Belongs to the ribonuclease III family.</text>
</comment>
<evidence type="ECO:0000256" key="14">
    <source>
        <dbReference type="ARBA" id="ARBA00022884"/>
    </source>
</evidence>
<keyword evidence="6 15" id="KW-0698">rRNA processing</keyword>
<reference evidence="18 19" key="1">
    <citation type="submission" date="2020-01" db="EMBL/GenBank/DDBJ databases">
        <title>Anaeroalcalibacter tamaniensis gen. nov., sp. nov., moderately halophilic strictly anaerobic fermenter bacterium from mud volcano of Taman peninsula.</title>
        <authorList>
            <person name="Frolova A."/>
            <person name="Merkel A.Y."/>
            <person name="Slobodkin A.I."/>
        </authorList>
    </citation>
    <scope>NUCLEOTIDE SEQUENCE [LARGE SCALE GENOMIC DNA]</scope>
    <source>
        <strain evidence="18 19">F-3ap</strain>
    </source>
</reference>
<keyword evidence="5 15" id="KW-0963">Cytoplasm</keyword>
<dbReference type="GO" id="GO:0004525">
    <property type="term" value="F:ribonuclease III activity"/>
    <property type="evidence" value="ECO:0007669"/>
    <property type="project" value="UniProtKB-UniRule"/>
</dbReference>
<dbReference type="GO" id="GO:0042802">
    <property type="term" value="F:identical protein binding"/>
    <property type="evidence" value="ECO:0007669"/>
    <property type="project" value="UniProtKB-ARBA"/>
</dbReference>
<dbReference type="Gene3D" id="1.10.1520.10">
    <property type="entry name" value="Ribonuclease III domain"/>
    <property type="match status" value="1"/>
</dbReference>
<dbReference type="CDD" id="cd00593">
    <property type="entry name" value="RIBOc"/>
    <property type="match status" value="1"/>
</dbReference>
<dbReference type="NCBIfam" id="TIGR02191">
    <property type="entry name" value="RNaseIII"/>
    <property type="match status" value="1"/>
</dbReference>
<name>A0A7X5HUH2_9FIRM</name>
<evidence type="ECO:0000256" key="4">
    <source>
        <dbReference type="ARBA" id="ARBA00011738"/>
    </source>
</evidence>
<dbReference type="GO" id="GO:0019843">
    <property type="term" value="F:rRNA binding"/>
    <property type="evidence" value="ECO:0007669"/>
    <property type="project" value="UniProtKB-KW"/>
</dbReference>
<evidence type="ECO:0000256" key="3">
    <source>
        <dbReference type="ARBA" id="ARBA00010183"/>
    </source>
</evidence>
<dbReference type="EC" id="3.1.26.3" evidence="15"/>
<keyword evidence="10 15" id="KW-0479">Metal-binding</keyword>
<evidence type="ECO:0000256" key="15">
    <source>
        <dbReference type="HAMAP-Rule" id="MF_00104"/>
    </source>
</evidence>
<dbReference type="GO" id="GO:0003725">
    <property type="term" value="F:double-stranded RNA binding"/>
    <property type="evidence" value="ECO:0007669"/>
    <property type="project" value="TreeGrafter"/>
</dbReference>
<dbReference type="SUPFAM" id="SSF69065">
    <property type="entry name" value="RNase III domain-like"/>
    <property type="match status" value="1"/>
</dbReference>
<dbReference type="Pfam" id="PF00035">
    <property type="entry name" value="dsrm"/>
    <property type="match status" value="1"/>
</dbReference>
<dbReference type="FunFam" id="1.10.1520.10:FF:000001">
    <property type="entry name" value="Ribonuclease 3"/>
    <property type="match status" value="1"/>
</dbReference>
<evidence type="ECO:0000313" key="19">
    <source>
        <dbReference type="Proteomes" id="UP000461585"/>
    </source>
</evidence>
<evidence type="ECO:0000256" key="12">
    <source>
        <dbReference type="ARBA" id="ARBA00022801"/>
    </source>
</evidence>
<feature type="binding site" evidence="15">
    <location>
        <position position="124"/>
    </location>
    <ligand>
        <name>Mg(2+)</name>
        <dbReference type="ChEBI" id="CHEBI:18420"/>
    </ligand>
</feature>
<evidence type="ECO:0000256" key="7">
    <source>
        <dbReference type="ARBA" id="ARBA00022664"/>
    </source>
</evidence>
<dbReference type="GO" id="GO:0005737">
    <property type="term" value="C:cytoplasm"/>
    <property type="evidence" value="ECO:0007669"/>
    <property type="project" value="UniProtKB-SubCell"/>
</dbReference>
<comment type="catalytic activity">
    <reaction evidence="1 15">
        <text>Endonucleolytic cleavage to 5'-phosphomonoester.</text>
        <dbReference type="EC" id="3.1.26.3"/>
    </reaction>
</comment>
<gene>
    <name evidence="15" type="primary">rnc</name>
    <name evidence="18" type="ORF">GXN74_03790</name>
</gene>
<dbReference type="PROSITE" id="PS50137">
    <property type="entry name" value="DS_RBD"/>
    <property type="match status" value="1"/>
</dbReference>
<keyword evidence="15" id="KW-0699">rRNA-binding</keyword>
<dbReference type="Gene3D" id="3.30.160.20">
    <property type="match status" value="1"/>
</dbReference>
<dbReference type="AlphaFoldDB" id="A0A7X5HUH2"/>
<dbReference type="Pfam" id="PF14622">
    <property type="entry name" value="Ribonucleas_3_3"/>
    <property type="match status" value="1"/>
</dbReference>
<keyword evidence="11 15" id="KW-0255">Endonuclease</keyword>
<comment type="function">
    <text evidence="15">Digests double-stranded RNA. Involved in the processing of primary rRNA transcript to yield the immediate precursors to the large and small rRNAs (23S and 16S). Processes some mRNAs, and tRNAs when they are encoded in the rRNA operon. Processes pre-crRNA and tracrRNA of type II CRISPR loci if present in the organism.</text>
</comment>
<keyword evidence="14 15" id="KW-0694">RNA-binding</keyword>
<feature type="active site" evidence="15">
    <location>
        <position position="124"/>
    </location>
</feature>